<organism evidence="1 2">
    <name type="scientific">Eumeta variegata</name>
    <name type="common">Bagworm moth</name>
    <name type="synonym">Eumeta japonica</name>
    <dbReference type="NCBI Taxonomy" id="151549"/>
    <lineage>
        <taxon>Eukaryota</taxon>
        <taxon>Metazoa</taxon>
        <taxon>Ecdysozoa</taxon>
        <taxon>Arthropoda</taxon>
        <taxon>Hexapoda</taxon>
        <taxon>Insecta</taxon>
        <taxon>Pterygota</taxon>
        <taxon>Neoptera</taxon>
        <taxon>Endopterygota</taxon>
        <taxon>Lepidoptera</taxon>
        <taxon>Glossata</taxon>
        <taxon>Ditrysia</taxon>
        <taxon>Tineoidea</taxon>
        <taxon>Psychidae</taxon>
        <taxon>Oiketicinae</taxon>
        <taxon>Eumeta</taxon>
    </lineage>
</organism>
<protein>
    <submittedName>
        <fullName evidence="1">Uncharacterized protein</fullName>
    </submittedName>
</protein>
<dbReference type="Proteomes" id="UP000299102">
    <property type="component" value="Unassembled WGS sequence"/>
</dbReference>
<sequence>MQADRCLPTHVCRRRGCRCLICKWLANKTHRIRYFFCTSARRGPLRPAAGREFSSGSLNEVRRRARGGRLRRKYFCAGRDESRKPNQVYKTLKKLIVDSQFRFVVTDL</sequence>
<accession>A0A4C1UR62</accession>
<dbReference type="AlphaFoldDB" id="A0A4C1UR62"/>
<reference evidence="1 2" key="1">
    <citation type="journal article" date="2019" name="Commun. Biol.">
        <title>The bagworm genome reveals a unique fibroin gene that provides high tensile strength.</title>
        <authorList>
            <person name="Kono N."/>
            <person name="Nakamura H."/>
            <person name="Ohtoshi R."/>
            <person name="Tomita M."/>
            <person name="Numata K."/>
            <person name="Arakawa K."/>
        </authorList>
    </citation>
    <scope>NUCLEOTIDE SEQUENCE [LARGE SCALE GENOMIC DNA]</scope>
</reference>
<comment type="caution">
    <text evidence="1">The sequence shown here is derived from an EMBL/GenBank/DDBJ whole genome shotgun (WGS) entry which is preliminary data.</text>
</comment>
<proteinExistence type="predicted"/>
<keyword evidence="2" id="KW-1185">Reference proteome</keyword>
<evidence type="ECO:0000313" key="1">
    <source>
        <dbReference type="EMBL" id="GBP28517.1"/>
    </source>
</evidence>
<name>A0A4C1UR62_EUMVA</name>
<dbReference type="EMBL" id="BGZK01000208">
    <property type="protein sequence ID" value="GBP28517.1"/>
    <property type="molecule type" value="Genomic_DNA"/>
</dbReference>
<gene>
    <name evidence="1" type="ORF">EVAR_22980_1</name>
</gene>
<evidence type="ECO:0000313" key="2">
    <source>
        <dbReference type="Proteomes" id="UP000299102"/>
    </source>
</evidence>